<name>A0AAW2DG01_9ROSI</name>
<keyword evidence="4" id="KW-1185">Reference proteome</keyword>
<evidence type="ECO:0000313" key="4">
    <source>
        <dbReference type="Proteomes" id="UP001459277"/>
    </source>
</evidence>
<dbReference type="Pfam" id="PF03732">
    <property type="entry name" value="Retrotrans_gag"/>
    <property type="match status" value="1"/>
</dbReference>
<comment type="caution">
    <text evidence="3">The sequence shown here is derived from an EMBL/GenBank/DDBJ whole genome shotgun (WGS) entry which is preliminary data.</text>
</comment>
<dbReference type="InterPro" id="IPR001245">
    <property type="entry name" value="Ser-Thr/Tyr_kinase_cat_dom"/>
</dbReference>
<organism evidence="3 4">
    <name type="scientific">Lithocarpus litseifolius</name>
    <dbReference type="NCBI Taxonomy" id="425828"/>
    <lineage>
        <taxon>Eukaryota</taxon>
        <taxon>Viridiplantae</taxon>
        <taxon>Streptophyta</taxon>
        <taxon>Embryophyta</taxon>
        <taxon>Tracheophyta</taxon>
        <taxon>Spermatophyta</taxon>
        <taxon>Magnoliopsida</taxon>
        <taxon>eudicotyledons</taxon>
        <taxon>Gunneridae</taxon>
        <taxon>Pentapetalae</taxon>
        <taxon>rosids</taxon>
        <taxon>fabids</taxon>
        <taxon>Fagales</taxon>
        <taxon>Fagaceae</taxon>
        <taxon>Lithocarpus</taxon>
    </lineage>
</organism>
<feature type="compositionally biased region" description="Low complexity" evidence="1">
    <location>
        <begin position="36"/>
        <end position="56"/>
    </location>
</feature>
<dbReference type="InterPro" id="IPR008271">
    <property type="entry name" value="Ser/Thr_kinase_AS"/>
</dbReference>
<reference evidence="3 4" key="1">
    <citation type="submission" date="2024-01" db="EMBL/GenBank/DDBJ databases">
        <title>A telomere-to-telomere, gap-free genome of sweet tea (Lithocarpus litseifolius).</title>
        <authorList>
            <person name="Zhou J."/>
        </authorList>
    </citation>
    <scope>NUCLEOTIDE SEQUENCE [LARGE SCALE GENOMIC DNA]</scope>
    <source>
        <strain evidence="3">Zhou-2022a</strain>
        <tissue evidence="3">Leaf</tissue>
    </source>
</reference>
<dbReference type="InterPro" id="IPR005162">
    <property type="entry name" value="Retrotrans_gag_dom"/>
</dbReference>
<evidence type="ECO:0000256" key="1">
    <source>
        <dbReference type="SAM" id="MobiDB-lite"/>
    </source>
</evidence>
<dbReference type="Gene3D" id="1.10.510.10">
    <property type="entry name" value="Transferase(Phosphotransferase) domain 1"/>
    <property type="match status" value="1"/>
</dbReference>
<dbReference type="InterPro" id="IPR029472">
    <property type="entry name" value="Copia-like_N"/>
</dbReference>
<dbReference type="Pfam" id="PF07714">
    <property type="entry name" value="PK_Tyr_Ser-Thr"/>
    <property type="match status" value="1"/>
</dbReference>
<dbReference type="PROSITE" id="PS00108">
    <property type="entry name" value="PROTEIN_KINASE_ST"/>
    <property type="match status" value="1"/>
</dbReference>
<evidence type="ECO:0000259" key="2">
    <source>
        <dbReference type="PROSITE" id="PS50011"/>
    </source>
</evidence>
<dbReference type="PANTHER" id="PTHR46146:SF4">
    <property type="entry name" value="SERINE_THREONINE-PROTEIN KINASE-LIKE PROTEIN CCR4"/>
    <property type="match status" value="1"/>
</dbReference>
<sequence>MTLFFQTQNPKKEEEEYLISLSRCVHFEQQVEKTSISMASTSTSTSTSSSSSRSSSILDDPSNPLYLHHEESPGAMLVYQPLVGENYPTWARSMRMALIAKNKLGFIDGTLTLSSPMVKTPSTIQAWIRCNKMVASWILNSVSQEIATSIIYTALEIWNNLKERLSQRNGLRIFQLQKDIVGITQGQSSITSYFTQLKVLWDELQNVQPFPVCSCGSCTCNLGQKLSDLQHQDLVMQFLMGLNESYSQVRAQILLMDPLPSINEVYSFLIQEERECSVEKNLDLAGNNNNKNSKGKNNSTCNHCGMMGHIVEKCYKIYGYPPSFRPKGKKSTMVHQVNLQDEQVEKNSTSASTSFSFTQEQCQQSLAMLGTQIQSVNFDFANKEVHMANNVIQPATHSTFMAVVVIKRAEISKSKPYESYVNDCGYHDKKLEALSRLSHKNLIRFLGFCEDNNERVLVYDYMKYGNLDDHLHKHPSTPLMSWAARIRMALDIARGIEYLHVYAVPPIIHRDIKTSNILLDATWTAKVTDFGLSLMAPMDAESPLSLLAAGTVGYIDPEYYRLQRLTTKSDVYSFGVVLLEMLSGYKAIHWDENGVPWNVADFVVPYIVQDEIQKVLDPKVPPPTPFEIEAVAYVGYLAVDCVSPEGLNRPSMTEIVKRLQSALDACVDPDAE</sequence>
<accession>A0AAW2DG01</accession>
<dbReference type="GO" id="GO:0004672">
    <property type="term" value="F:protein kinase activity"/>
    <property type="evidence" value="ECO:0007669"/>
    <property type="project" value="InterPro"/>
</dbReference>
<dbReference type="InterPro" id="IPR000719">
    <property type="entry name" value="Prot_kinase_dom"/>
</dbReference>
<dbReference type="Gene3D" id="3.30.200.20">
    <property type="entry name" value="Phosphorylase Kinase, domain 1"/>
    <property type="match status" value="1"/>
</dbReference>
<gene>
    <name evidence="3" type="ORF">SO802_011064</name>
</gene>
<dbReference type="SUPFAM" id="SSF56112">
    <property type="entry name" value="Protein kinase-like (PK-like)"/>
    <property type="match status" value="1"/>
</dbReference>
<dbReference type="AlphaFoldDB" id="A0AAW2DG01"/>
<dbReference type="Proteomes" id="UP001459277">
    <property type="component" value="Unassembled WGS sequence"/>
</dbReference>
<dbReference type="EMBL" id="JAZDWU010000003">
    <property type="protein sequence ID" value="KAL0009562.1"/>
    <property type="molecule type" value="Genomic_DNA"/>
</dbReference>
<dbReference type="SMART" id="SM00220">
    <property type="entry name" value="S_TKc"/>
    <property type="match status" value="1"/>
</dbReference>
<proteinExistence type="predicted"/>
<dbReference type="Pfam" id="PF14244">
    <property type="entry name" value="Retrotran_gag_3"/>
    <property type="match status" value="1"/>
</dbReference>
<evidence type="ECO:0000313" key="3">
    <source>
        <dbReference type="EMBL" id="KAL0009562.1"/>
    </source>
</evidence>
<dbReference type="InterPro" id="IPR011009">
    <property type="entry name" value="Kinase-like_dom_sf"/>
</dbReference>
<dbReference type="PANTHER" id="PTHR46146">
    <property type="entry name" value="SERINE/THREONINE-PROTEIN KINASE-LIKE PROTEIN CCR4"/>
    <property type="match status" value="1"/>
</dbReference>
<dbReference type="GO" id="GO:0005524">
    <property type="term" value="F:ATP binding"/>
    <property type="evidence" value="ECO:0007669"/>
    <property type="project" value="InterPro"/>
</dbReference>
<protein>
    <recommendedName>
        <fullName evidence="2">Protein kinase domain-containing protein</fullName>
    </recommendedName>
</protein>
<dbReference type="PROSITE" id="PS50011">
    <property type="entry name" value="PROTEIN_KINASE_DOM"/>
    <property type="match status" value="1"/>
</dbReference>
<feature type="region of interest" description="Disordered" evidence="1">
    <location>
        <begin position="36"/>
        <end position="59"/>
    </location>
</feature>
<feature type="domain" description="Protein kinase" evidence="2">
    <location>
        <begin position="363"/>
        <end position="663"/>
    </location>
</feature>